<comment type="subcellular location">
    <subcellularLocation>
        <location evidence="1">Cell membrane</location>
        <topology evidence="1">Multi-pass membrane protein</topology>
    </subcellularLocation>
</comment>
<name>A0ABY6BEL9_9GAMM</name>
<dbReference type="RefSeq" id="WP_261694037.1">
    <property type="nucleotide sequence ID" value="NZ_CP104694.1"/>
</dbReference>
<dbReference type="Proteomes" id="UP001064632">
    <property type="component" value="Chromosome"/>
</dbReference>
<keyword evidence="3 6" id="KW-0812">Transmembrane</keyword>
<proteinExistence type="predicted"/>
<evidence type="ECO:0000256" key="5">
    <source>
        <dbReference type="ARBA" id="ARBA00023136"/>
    </source>
</evidence>
<organism evidence="7 8">
    <name type="scientific">Tahibacter amnicola</name>
    <dbReference type="NCBI Taxonomy" id="2976241"/>
    <lineage>
        <taxon>Bacteria</taxon>
        <taxon>Pseudomonadati</taxon>
        <taxon>Pseudomonadota</taxon>
        <taxon>Gammaproteobacteria</taxon>
        <taxon>Lysobacterales</taxon>
        <taxon>Rhodanobacteraceae</taxon>
        <taxon>Tahibacter</taxon>
    </lineage>
</organism>
<dbReference type="PANTHER" id="PTHR30213">
    <property type="entry name" value="INNER MEMBRANE PROTEIN YHJD"/>
    <property type="match status" value="1"/>
</dbReference>
<feature type="transmembrane region" description="Helical" evidence="6">
    <location>
        <begin position="165"/>
        <end position="191"/>
    </location>
</feature>
<dbReference type="PANTHER" id="PTHR30213:SF1">
    <property type="entry name" value="INNER MEMBRANE PROTEIN YHJD"/>
    <property type="match status" value="1"/>
</dbReference>
<feature type="transmembrane region" description="Helical" evidence="6">
    <location>
        <begin position="197"/>
        <end position="218"/>
    </location>
</feature>
<keyword evidence="2" id="KW-1003">Cell membrane</keyword>
<keyword evidence="4 6" id="KW-1133">Transmembrane helix</keyword>
<evidence type="ECO:0000256" key="3">
    <source>
        <dbReference type="ARBA" id="ARBA00022692"/>
    </source>
</evidence>
<sequence length="311" mass="33709">MATGVLLIVRRNAIGIAFARTTSGQGREPHMTGQLSAIKQFFSDIIDDDVLTQAGAIAYSATLSLAPLVLLILAILGALHRDSQQAFIAAFSGLVGSDSEKLLRAIVEGANRQPDWRHIAGWSSAILLVIGASAVFGQLQQALNRVWEIEAKSGQGVWGFLRRRLLSAGILLALVFLTVVSMGFEVLLGLIRLPETWAPVISWLVGSVMYIALFAALYRWLPDRRVPWITAVRGAVLTAVLFQLGRLAVVAYLTKAQPGAAFGPASALVVWLVWAFYSALVFLVAAEAVYAVAHARRWRWITEPAPREVAA</sequence>
<feature type="transmembrane region" description="Helical" evidence="6">
    <location>
        <begin position="57"/>
        <end position="79"/>
    </location>
</feature>
<evidence type="ECO:0000256" key="4">
    <source>
        <dbReference type="ARBA" id="ARBA00022989"/>
    </source>
</evidence>
<keyword evidence="8" id="KW-1185">Reference proteome</keyword>
<feature type="transmembrane region" description="Helical" evidence="6">
    <location>
        <begin position="265"/>
        <end position="293"/>
    </location>
</feature>
<evidence type="ECO:0000256" key="6">
    <source>
        <dbReference type="SAM" id="Phobius"/>
    </source>
</evidence>
<evidence type="ECO:0000313" key="7">
    <source>
        <dbReference type="EMBL" id="UXI67061.1"/>
    </source>
</evidence>
<accession>A0ABY6BEL9</accession>
<dbReference type="Pfam" id="PF03631">
    <property type="entry name" value="Virul_fac_BrkB"/>
    <property type="match status" value="1"/>
</dbReference>
<gene>
    <name evidence="7" type="ORF">N4264_20250</name>
</gene>
<dbReference type="InterPro" id="IPR017039">
    <property type="entry name" value="Virul_fac_BrkB"/>
</dbReference>
<dbReference type="EMBL" id="CP104694">
    <property type="protein sequence ID" value="UXI67061.1"/>
    <property type="molecule type" value="Genomic_DNA"/>
</dbReference>
<feature type="transmembrane region" description="Helical" evidence="6">
    <location>
        <begin position="230"/>
        <end position="253"/>
    </location>
</feature>
<evidence type="ECO:0000313" key="8">
    <source>
        <dbReference type="Proteomes" id="UP001064632"/>
    </source>
</evidence>
<reference evidence="7" key="1">
    <citation type="submission" date="2022-09" db="EMBL/GenBank/DDBJ databases">
        <title>Tahibacter sp. nov., isolated from a fresh water.</title>
        <authorList>
            <person name="Baek J.H."/>
            <person name="Lee J.K."/>
            <person name="Kim J.M."/>
            <person name="Jeon C.O."/>
        </authorList>
    </citation>
    <scope>NUCLEOTIDE SEQUENCE</scope>
    <source>
        <strain evidence="7">W38</strain>
    </source>
</reference>
<keyword evidence="5 6" id="KW-0472">Membrane</keyword>
<evidence type="ECO:0000256" key="2">
    <source>
        <dbReference type="ARBA" id="ARBA00022475"/>
    </source>
</evidence>
<dbReference type="PIRSF" id="PIRSF035875">
    <property type="entry name" value="RNase_BN"/>
    <property type="match status" value="1"/>
</dbReference>
<evidence type="ECO:0000256" key="1">
    <source>
        <dbReference type="ARBA" id="ARBA00004651"/>
    </source>
</evidence>
<protein>
    <submittedName>
        <fullName evidence="7">YihY/virulence factor BrkB family protein</fullName>
    </submittedName>
</protein>